<dbReference type="Proteomes" id="UP000199607">
    <property type="component" value="Unassembled WGS sequence"/>
</dbReference>
<evidence type="ECO:0000313" key="2">
    <source>
        <dbReference type="EMBL" id="SFL28874.1"/>
    </source>
</evidence>
<feature type="transmembrane region" description="Helical" evidence="1">
    <location>
        <begin position="45"/>
        <end position="72"/>
    </location>
</feature>
<accession>A0A1I4GFQ7</accession>
<reference evidence="3" key="1">
    <citation type="submission" date="2016-10" db="EMBL/GenBank/DDBJ databases">
        <authorList>
            <person name="Varghese N."/>
            <person name="Submissions S."/>
        </authorList>
    </citation>
    <scope>NUCLEOTIDE SEQUENCE [LARGE SCALE GENOMIC DNA]</scope>
    <source>
        <strain evidence="3">CGMCC 1.7738</strain>
    </source>
</reference>
<dbReference type="EMBL" id="FOTC01000003">
    <property type="protein sequence ID" value="SFL28874.1"/>
    <property type="molecule type" value="Genomic_DNA"/>
</dbReference>
<dbReference type="AlphaFoldDB" id="A0A1I4GFQ7"/>
<keyword evidence="1" id="KW-0472">Membrane</keyword>
<dbReference type="RefSeq" id="WP_089870486.1">
    <property type="nucleotide sequence ID" value="NZ_FOTC01000003.1"/>
</dbReference>
<gene>
    <name evidence="2" type="ORF">SAMN04487950_3273</name>
</gene>
<keyword evidence="3" id="KW-1185">Reference proteome</keyword>
<keyword evidence="1" id="KW-0812">Transmembrane</keyword>
<proteinExistence type="predicted"/>
<name>A0A1I4GFQ7_9EURY</name>
<feature type="transmembrane region" description="Helical" evidence="1">
    <location>
        <begin position="12"/>
        <end position="33"/>
    </location>
</feature>
<sequence length="85" mass="9218">MVVTLQVGIPGGIELILLPVLLLVPLIVAYWVYRDATRHGISYAPAWALATFALLLAGVVLGLLTLVAYLVVREKRSVRPTRPVA</sequence>
<protein>
    <recommendedName>
        <fullName evidence="4">Phospholipase_D-nuclease N-terminal</fullName>
    </recommendedName>
</protein>
<organism evidence="2 3">
    <name type="scientific">Halogranum rubrum</name>
    <dbReference type="NCBI Taxonomy" id="553466"/>
    <lineage>
        <taxon>Archaea</taxon>
        <taxon>Methanobacteriati</taxon>
        <taxon>Methanobacteriota</taxon>
        <taxon>Stenosarchaea group</taxon>
        <taxon>Halobacteria</taxon>
        <taxon>Halobacteriales</taxon>
        <taxon>Haloferacaceae</taxon>
    </lineage>
</organism>
<evidence type="ECO:0000256" key="1">
    <source>
        <dbReference type="SAM" id="Phobius"/>
    </source>
</evidence>
<evidence type="ECO:0000313" key="3">
    <source>
        <dbReference type="Proteomes" id="UP000199607"/>
    </source>
</evidence>
<keyword evidence="1" id="KW-1133">Transmembrane helix</keyword>
<evidence type="ECO:0008006" key="4">
    <source>
        <dbReference type="Google" id="ProtNLM"/>
    </source>
</evidence>